<dbReference type="EMBL" id="CP000556">
    <property type="protein sequence ID" value="ABM97089.1"/>
    <property type="molecule type" value="Genomic_DNA"/>
</dbReference>
<keyword evidence="2" id="KW-1185">Reference proteome</keyword>
<dbReference type="HOGENOM" id="CLU_1720206_0_0_4"/>
<accession>A2SNF0</accession>
<dbReference type="KEGG" id="mpt:Mpe_B0314"/>
<organism evidence="1 2">
    <name type="scientific">Methylibium petroleiphilum (strain ATCC BAA-1232 / LMG 22953 / PM1)</name>
    <dbReference type="NCBI Taxonomy" id="420662"/>
    <lineage>
        <taxon>Bacteria</taxon>
        <taxon>Pseudomonadati</taxon>
        <taxon>Pseudomonadota</taxon>
        <taxon>Betaproteobacteria</taxon>
        <taxon>Burkholderiales</taxon>
        <taxon>Sphaerotilaceae</taxon>
        <taxon>Methylibium</taxon>
    </lineage>
</organism>
<dbReference type="eggNOG" id="ENOG502ZIU1">
    <property type="taxonomic scope" value="Bacteria"/>
</dbReference>
<protein>
    <submittedName>
        <fullName evidence="1">Uncharacterized protein</fullName>
    </submittedName>
</protein>
<evidence type="ECO:0000313" key="1">
    <source>
        <dbReference type="EMBL" id="ABM97089.1"/>
    </source>
</evidence>
<reference evidence="1 2" key="1">
    <citation type="journal article" date="2007" name="J. Bacteriol.">
        <title>Whole-genome analysis of the methyl tert-butyl ether-degrading beta-proteobacterium Methylibium petroleiphilum PM1.</title>
        <authorList>
            <person name="Kane S.R."/>
            <person name="Chakicherla A.Y."/>
            <person name="Chain P.S.G."/>
            <person name="Schmidt R."/>
            <person name="Shin M.W."/>
            <person name="Legler T.C."/>
            <person name="Scow K.M."/>
            <person name="Larimer F.W."/>
            <person name="Lucas S.M."/>
            <person name="Richardson P.M."/>
            <person name="Hristova K.R."/>
        </authorList>
    </citation>
    <scope>NUCLEOTIDE SEQUENCE [LARGE SCALE GENOMIC DNA]</scope>
    <source>
        <strain evidence="2">ATCC BAA-1232 / LMG 22953 / PM1</strain>
        <plasmid evidence="1 2">RPME01</plasmid>
    </source>
</reference>
<evidence type="ECO:0000313" key="2">
    <source>
        <dbReference type="Proteomes" id="UP000000366"/>
    </source>
</evidence>
<dbReference type="Proteomes" id="UP000000366">
    <property type="component" value="Plasmid RPME01"/>
</dbReference>
<gene>
    <name evidence="1" type="ordered locus">Mpe_B0314</name>
</gene>
<sequence>MSNIEQEALRLDHPAYHAEPRRGWGGYTRRVSVMSTMDPAGGRRLLRRYMPGLTAEQHRSIARGHVELALKHRQGWSDTADEAAQATFGRNFGIHDYKVSAIGRDEFSEAHKERLRQHAYSKGDHHRLAVLHFMAAGHRHQTALGFCRESGL</sequence>
<keyword evidence="1" id="KW-0614">Plasmid</keyword>
<geneLocation type="plasmid" evidence="1 2">
    <name>RPME01</name>
</geneLocation>
<proteinExistence type="predicted"/>
<dbReference type="RefSeq" id="WP_011831677.1">
    <property type="nucleotide sequence ID" value="NC_008826.1"/>
</dbReference>
<dbReference type="AlphaFoldDB" id="A2SNF0"/>
<name>A2SNF0_METPP</name>